<accession>A0A2N0SYF7</accession>
<sequence length="253" mass="28175">MGYKDIFDDSFSTPASDKSEESSAVTPLTPEPEEQQQSKPLLFPGFGSGRPLLLERPSRYIQRLSDTASKVYAVPDEDPYGGVENRILYSPVISLPVFLLQGNELFANHDMLKYPLLNPPLNHAWDGSDISVYMLTIIAAYTSAGILHEDVDGDVLAYDVEYPLSVADELWNAASDWASEAAPLLKDLNTARLLGFALKSPNEETNALRALFESWDENRSSGEIIEAGKHAAKLLQDDYNVFVDVEFRPFQER</sequence>
<feature type="compositionally biased region" description="Polar residues" evidence="1">
    <location>
        <begin position="10"/>
        <end position="26"/>
    </location>
</feature>
<protein>
    <submittedName>
        <fullName evidence="2">Uncharacterized protein</fullName>
    </submittedName>
</protein>
<proteinExistence type="predicted"/>
<name>A0A2N0SYF7_BIFLN</name>
<dbReference type="AlphaFoldDB" id="A0A2N0SYF7"/>
<dbReference type="EMBL" id="PJDT01000033">
    <property type="protein sequence ID" value="PKC86790.1"/>
    <property type="molecule type" value="Genomic_DNA"/>
</dbReference>
<evidence type="ECO:0000313" key="2">
    <source>
        <dbReference type="EMBL" id="PKC86790.1"/>
    </source>
</evidence>
<organism evidence="2 3">
    <name type="scientific">Bifidobacterium longum</name>
    <dbReference type="NCBI Taxonomy" id="216816"/>
    <lineage>
        <taxon>Bacteria</taxon>
        <taxon>Bacillati</taxon>
        <taxon>Actinomycetota</taxon>
        <taxon>Actinomycetes</taxon>
        <taxon>Bifidobacteriales</taxon>
        <taxon>Bifidobacteriaceae</taxon>
        <taxon>Bifidobacterium</taxon>
    </lineage>
</organism>
<evidence type="ECO:0000313" key="3">
    <source>
        <dbReference type="Proteomes" id="UP000232654"/>
    </source>
</evidence>
<evidence type="ECO:0000256" key="1">
    <source>
        <dbReference type="SAM" id="MobiDB-lite"/>
    </source>
</evidence>
<feature type="region of interest" description="Disordered" evidence="1">
    <location>
        <begin position="1"/>
        <end position="43"/>
    </location>
</feature>
<gene>
    <name evidence="2" type="ORF">APC1503_2153</name>
</gene>
<reference evidence="2 3" key="1">
    <citation type="submission" date="2017-12" db="EMBL/GenBank/DDBJ databases">
        <title>Bifidobacterium longum APC/DPC strains.</title>
        <authorList>
            <person name="Arboleya S."/>
        </authorList>
    </citation>
    <scope>NUCLEOTIDE SEQUENCE [LARGE SCALE GENOMIC DNA]</scope>
    <source>
        <strain evidence="2 3">APC1503</strain>
    </source>
</reference>
<comment type="caution">
    <text evidence="2">The sequence shown here is derived from an EMBL/GenBank/DDBJ whole genome shotgun (WGS) entry which is preliminary data.</text>
</comment>
<dbReference type="Proteomes" id="UP000232654">
    <property type="component" value="Unassembled WGS sequence"/>
</dbReference>